<dbReference type="FunFam" id="2.30.30.1040:FF:000001">
    <property type="entry name" value="Auxin response factor"/>
    <property type="match status" value="1"/>
</dbReference>
<accession>A0A6L2K6S6</accession>
<feature type="chain" id="PRO_5026876578" evidence="8">
    <location>
        <begin position="27"/>
        <end position="305"/>
    </location>
</feature>
<organism evidence="10">
    <name type="scientific">Tanacetum cinerariifolium</name>
    <name type="common">Dalmatian daisy</name>
    <name type="synonym">Chrysanthemum cinerariifolium</name>
    <dbReference type="NCBI Taxonomy" id="118510"/>
    <lineage>
        <taxon>Eukaryota</taxon>
        <taxon>Viridiplantae</taxon>
        <taxon>Streptophyta</taxon>
        <taxon>Embryophyta</taxon>
        <taxon>Tracheophyta</taxon>
        <taxon>Spermatophyta</taxon>
        <taxon>Magnoliopsida</taxon>
        <taxon>eudicotyledons</taxon>
        <taxon>Gunneridae</taxon>
        <taxon>Pentapetalae</taxon>
        <taxon>asterids</taxon>
        <taxon>campanulids</taxon>
        <taxon>Asterales</taxon>
        <taxon>Asteraceae</taxon>
        <taxon>Asteroideae</taxon>
        <taxon>Anthemideae</taxon>
        <taxon>Anthemidinae</taxon>
        <taxon>Tanacetum</taxon>
    </lineage>
</organism>
<evidence type="ECO:0000256" key="8">
    <source>
        <dbReference type="SAM" id="SignalP"/>
    </source>
</evidence>
<dbReference type="GO" id="GO:0003677">
    <property type="term" value="F:DNA binding"/>
    <property type="evidence" value="ECO:0007669"/>
    <property type="project" value="UniProtKB-KW"/>
</dbReference>
<dbReference type="GO" id="GO:0005634">
    <property type="term" value="C:nucleus"/>
    <property type="evidence" value="ECO:0007669"/>
    <property type="project" value="UniProtKB-SubCell"/>
</dbReference>
<dbReference type="GO" id="GO:0009734">
    <property type="term" value="P:auxin-activated signaling pathway"/>
    <property type="evidence" value="ECO:0007669"/>
    <property type="project" value="UniProtKB-KW"/>
</dbReference>
<comment type="caution">
    <text evidence="10">The sequence shown here is derived from an EMBL/GenBank/DDBJ whole genome shotgun (WGS) entry which is preliminary data.</text>
</comment>
<dbReference type="GO" id="GO:0006355">
    <property type="term" value="P:regulation of DNA-templated transcription"/>
    <property type="evidence" value="ECO:0007669"/>
    <property type="project" value="InterPro"/>
</dbReference>
<name>A0A6L2K6S6_TANCI</name>
<evidence type="ECO:0000256" key="2">
    <source>
        <dbReference type="ARBA" id="ARBA00007853"/>
    </source>
</evidence>
<evidence type="ECO:0000313" key="10">
    <source>
        <dbReference type="EMBL" id="GEU43574.1"/>
    </source>
</evidence>
<dbReference type="Gene3D" id="2.30.30.1040">
    <property type="match status" value="1"/>
</dbReference>
<protein>
    <submittedName>
        <fullName evidence="10">Auxin response factor 1</fullName>
    </submittedName>
</protein>
<comment type="subcellular location">
    <subcellularLocation>
        <location evidence="1">Nucleus</location>
    </subcellularLocation>
</comment>
<keyword evidence="8" id="KW-0732">Signal</keyword>
<keyword evidence="3" id="KW-0805">Transcription regulation</keyword>
<sequence>MGHIAAEGCLWLVLGALLNVIGVSKKKHYPSGIQSESSTEERYKELWHHCTSPHAYVPREGEDVFYFPQGHLEQIEAFMPHGLDQQLPAIFLPPKILCKVVNVQLWVEEDSEQVYTQITLLPHQDQTEVAIHNPLMPEAPCCNVCSFYKTPTARDTSPPGGLRKNTHLSVLATAHHAITAGTLFTVIYKPRATQSSFIISVNRYLNAQNPKPCVGMKFTMGFESEMVLEERFGGIIVAVGDDASSKWPESEWKSLKVQWDEPSPILPDRVSLWEIKLRPSQTIKGTCCCLQGLKVIFGGGRKAGL</sequence>
<dbReference type="Pfam" id="PF06507">
    <property type="entry name" value="ARF_AD"/>
    <property type="match status" value="1"/>
</dbReference>
<evidence type="ECO:0000256" key="7">
    <source>
        <dbReference type="ARBA" id="ARBA00023294"/>
    </source>
</evidence>
<evidence type="ECO:0000256" key="6">
    <source>
        <dbReference type="ARBA" id="ARBA00023242"/>
    </source>
</evidence>
<proteinExistence type="inferred from homology"/>
<evidence type="ECO:0000256" key="4">
    <source>
        <dbReference type="ARBA" id="ARBA00023125"/>
    </source>
</evidence>
<keyword evidence="5" id="KW-0804">Transcription</keyword>
<feature type="signal peptide" evidence="8">
    <location>
        <begin position="1"/>
        <end position="26"/>
    </location>
</feature>
<dbReference type="InterPro" id="IPR010525">
    <property type="entry name" value="ARF_dom"/>
</dbReference>
<comment type="similarity">
    <text evidence="2">Belongs to the ARF family.</text>
</comment>
<reference evidence="10" key="1">
    <citation type="journal article" date="2019" name="Sci. Rep.">
        <title>Draft genome of Tanacetum cinerariifolium, the natural source of mosquito coil.</title>
        <authorList>
            <person name="Yamashiro T."/>
            <person name="Shiraishi A."/>
            <person name="Satake H."/>
            <person name="Nakayama K."/>
        </authorList>
    </citation>
    <scope>NUCLEOTIDE SEQUENCE</scope>
</reference>
<keyword evidence="4" id="KW-0238">DNA-binding</keyword>
<dbReference type="EMBL" id="BKCJ010001728">
    <property type="protein sequence ID" value="GEU43574.1"/>
    <property type="molecule type" value="Genomic_DNA"/>
</dbReference>
<evidence type="ECO:0000259" key="9">
    <source>
        <dbReference type="Pfam" id="PF06507"/>
    </source>
</evidence>
<dbReference type="PANTHER" id="PTHR31384:SF96">
    <property type="entry name" value="AUXIN RESPONSE FACTOR 1"/>
    <property type="match status" value="1"/>
</dbReference>
<evidence type="ECO:0000256" key="5">
    <source>
        <dbReference type="ARBA" id="ARBA00023163"/>
    </source>
</evidence>
<dbReference type="PANTHER" id="PTHR31384">
    <property type="entry name" value="AUXIN RESPONSE FACTOR 4-RELATED"/>
    <property type="match status" value="1"/>
</dbReference>
<feature type="domain" description="Auxin response factor" evidence="9">
    <location>
        <begin position="197"/>
        <end position="276"/>
    </location>
</feature>
<evidence type="ECO:0000256" key="3">
    <source>
        <dbReference type="ARBA" id="ARBA00023015"/>
    </source>
</evidence>
<dbReference type="AlphaFoldDB" id="A0A6L2K6S6"/>
<gene>
    <name evidence="10" type="ORF">Tci_015552</name>
</gene>
<keyword evidence="6" id="KW-0539">Nucleus</keyword>
<dbReference type="InterPro" id="IPR044835">
    <property type="entry name" value="ARF_plant"/>
</dbReference>
<evidence type="ECO:0000256" key="1">
    <source>
        <dbReference type="ARBA" id="ARBA00004123"/>
    </source>
</evidence>
<keyword evidence="7" id="KW-0927">Auxin signaling pathway</keyword>